<organism evidence="1 2">
    <name type="scientific">Phytophthora fragariaefolia</name>
    <dbReference type="NCBI Taxonomy" id="1490495"/>
    <lineage>
        <taxon>Eukaryota</taxon>
        <taxon>Sar</taxon>
        <taxon>Stramenopiles</taxon>
        <taxon>Oomycota</taxon>
        <taxon>Peronosporomycetes</taxon>
        <taxon>Peronosporales</taxon>
        <taxon>Peronosporaceae</taxon>
        <taxon>Phytophthora</taxon>
    </lineage>
</organism>
<accession>A0A9W7CSW6</accession>
<protein>
    <submittedName>
        <fullName evidence="1">Unnamed protein product</fullName>
    </submittedName>
</protein>
<keyword evidence="2" id="KW-1185">Reference proteome</keyword>
<evidence type="ECO:0000313" key="2">
    <source>
        <dbReference type="Proteomes" id="UP001165121"/>
    </source>
</evidence>
<sequence length="249" mass="27375">MLAARRMASGMSRDVNGVVSGTALHDIEQLHTLVNGASGDVDGDVNLGAVPTLAALLELDEMSFDKFGEALQAGELAEVVVIRPEEELNASSLLDEAVLEDAKRRSMRVADRRSLRFRRIPSTLKTGSTRTWSLRSRPRGSLPIEAFAIRLIWFRGPSTVSHDSGPYQGNSVTSLTHSSVPSTRRVWCVSASLRTRHLPSVSGSLMASGASCMLLISLMPPPFRLRHQFLGRMFFRTKWWAVRCTVPST</sequence>
<proteinExistence type="predicted"/>
<gene>
    <name evidence="1" type="ORF">Pfra01_001231800</name>
</gene>
<evidence type="ECO:0000313" key="1">
    <source>
        <dbReference type="EMBL" id="GMF40302.1"/>
    </source>
</evidence>
<dbReference type="EMBL" id="BSXT01001237">
    <property type="protein sequence ID" value="GMF40302.1"/>
    <property type="molecule type" value="Genomic_DNA"/>
</dbReference>
<dbReference type="OrthoDB" id="144254at2759"/>
<dbReference type="AlphaFoldDB" id="A0A9W7CSW6"/>
<name>A0A9W7CSW6_9STRA</name>
<reference evidence="1" key="1">
    <citation type="submission" date="2023-04" db="EMBL/GenBank/DDBJ databases">
        <title>Phytophthora fragariaefolia NBRC 109709.</title>
        <authorList>
            <person name="Ichikawa N."/>
            <person name="Sato H."/>
            <person name="Tonouchi N."/>
        </authorList>
    </citation>
    <scope>NUCLEOTIDE SEQUENCE</scope>
    <source>
        <strain evidence="1">NBRC 109709</strain>
    </source>
</reference>
<dbReference type="Proteomes" id="UP001165121">
    <property type="component" value="Unassembled WGS sequence"/>
</dbReference>
<comment type="caution">
    <text evidence="1">The sequence shown here is derived from an EMBL/GenBank/DDBJ whole genome shotgun (WGS) entry which is preliminary data.</text>
</comment>